<accession>A0A8H4WMG3</accession>
<keyword evidence="2" id="KW-1185">Reference proteome</keyword>
<dbReference type="EMBL" id="JABEXW010001707">
    <property type="protein sequence ID" value="KAF4943141.1"/>
    <property type="molecule type" value="Genomic_DNA"/>
</dbReference>
<dbReference type="Proteomes" id="UP000622797">
    <property type="component" value="Unassembled WGS sequence"/>
</dbReference>
<comment type="caution">
    <text evidence="1">The sequence shown here is derived from an EMBL/GenBank/DDBJ whole genome shotgun (WGS) entry which is preliminary data.</text>
</comment>
<evidence type="ECO:0000313" key="1">
    <source>
        <dbReference type="EMBL" id="KAF4943141.1"/>
    </source>
</evidence>
<reference evidence="1" key="2">
    <citation type="submission" date="2020-05" db="EMBL/GenBank/DDBJ databases">
        <authorList>
            <person name="Kim H.-S."/>
            <person name="Proctor R.H."/>
            <person name="Brown D.W."/>
        </authorList>
    </citation>
    <scope>NUCLEOTIDE SEQUENCE</scope>
    <source>
        <strain evidence="1">NRRL 20472</strain>
    </source>
</reference>
<dbReference type="AlphaFoldDB" id="A0A8H4WMG3"/>
<evidence type="ECO:0000313" key="2">
    <source>
        <dbReference type="Proteomes" id="UP000622797"/>
    </source>
</evidence>
<proteinExistence type="predicted"/>
<protein>
    <submittedName>
        <fullName evidence="1">Uncharacterized protein</fullName>
    </submittedName>
</protein>
<sequence>MATNLLRETTQGLERMKQVLDSEDLPFAKAAALINTRFWFARRDQAFSRFVTSSLQALTRSMPLAVWSQDDIRLLDDFVSRVEAGTFDFLTAHLEARYFLWMFWEVLQLEAKVLSSCAKLLDIWTCPENLIRQETPLALKLFSLPHIALLVPWRLTFDLAEDIVEWFSKRQPLYLPTAIQHLITRSGNTSLHYYLHGGLSTYARAYRTWGNG</sequence>
<gene>
    <name evidence="1" type="ORF">FSARC_15023</name>
</gene>
<reference evidence="1" key="1">
    <citation type="journal article" date="2020" name="BMC Genomics">
        <title>Correction to: Identification and distribution of gene clusters required for synthesis of sphingolipid metabolism inhibitors in diverse species of the filamentous fungus Fusarium.</title>
        <authorList>
            <person name="Kim H.S."/>
            <person name="Lohmar J.M."/>
            <person name="Busman M."/>
            <person name="Brown D.W."/>
            <person name="Naumann T.A."/>
            <person name="Divon H.H."/>
            <person name="Lysoe E."/>
            <person name="Uhlig S."/>
            <person name="Proctor R.H."/>
        </authorList>
    </citation>
    <scope>NUCLEOTIDE SEQUENCE</scope>
    <source>
        <strain evidence="1">NRRL 20472</strain>
    </source>
</reference>
<name>A0A8H4WMG3_9HYPO</name>
<dbReference type="OrthoDB" id="5103109at2759"/>
<organism evidence="1 2">
    <name type="scientific">Fusarium sarcochroum</name>
    <dbReference type="NCBI Taxonomy" id="1208366"/>
    <lineage>
        <taxon>Eukaryota</taxon>
        <taxon>Fungi</taxon>
        <taxon>Dikarya</taxon>
        <taxon>Ascomycota</taxon>
        <taxon>Pezizomycotina</taxon>
        <taxon>Sordariomycetes</taxon>
        <taxon>Hypocreomycetidae</taxon>
        <taxon>Hypocreales</taxon>
        <taxon>Nectriaceae</taxon>
        <taxon>Fusarium</taxon>
        <taxon>Fusarium lateritium species complex</taxon>
    </lineage>
</organism>